<evidence type="ECO:0000313" key="2">
    <source>
        <dbReference type="Proteomes" id="UP001341840"/>
    </source>
</evidence>
<name>A0ABU6TKA9_9FABA</name>
<sequence length="305" mass="34560">MKEDETMDEMFERLSNIINDLDVIIEGNDLDKITYDELRGKLLAYESASNKKQDNNKKSMAFKTKVSKSKVEASDKDSDEEMVLFAKRPRKIVTFREKGKCLSSNFKKDLSKIICHHYLENDINSDDELEQEAHVCFMVSKDGVYKRTYGVAHNAQTNTKLLSSLNISFQKKGMLNPNLIVATLYPDGELKRDVDGIGFSCPNPILFYIQRIDMLDELKHIILCTIGRLLEGDVHVRVMFDLHHRYGPRQVMELLAETRNVAHFEGGQSISRPGSVGAIAAPPLRIAILEVSMKLDSDSDDGSDR</sequence>
<reference evidence="1 2" key="1">
    <citation type="journal article" date="2023" name="Plants (Basel)">
        <title>Bridging the Gap: Combining Genomics and Transcriptomics Approaches to Understand Stylosanthes scabra, an Orphan Legume from the Brazilian Caatinga.</title>
        <authorList>
            <person name="Ferreira-Neto J.R.C."/>
            <person name="da Silva M.D."/>
            <person name="Binneck E."/>
            <person name="de Melo N.F."/>
            <person name="da Silva R.H."/>
            <person name="de Melo A.L.T.M."/>
            <person name="Pandolfi V."/>
            <person name="Bustamante F.O."/>
            <person name="Brasileiro-Vidal A.C."/>
            <person name="Benko-Iseppon A.M."/>
        </authorList>
    </citation>
    <scope>NUCLEOTIDE SEQUENCE [LARGE SCALE GENOMIC DNA]</scope>
    <source>
        <tissue evidence="1">Leaves</tissue>
    </source>
</reference>
<gene>
    <name evidence="1" type="ORF">PIB30_057629</name>
</gene>
<evidence type="ECO:0000313" key="1">
    <source>
        <dbReference type="EMBL" id="MED6148934.1"/>
    </source>
</evidence>
<proteinExistence type="predicted"/>
<keyword evidence="2" id="KW-1185">Reference proteome</keyword>
<accession>A0ABU6TKA9</accession>
<organism evidence="1 2">
    <name type="scientific">Stylosanthes scabra</name>
    <dbReference type="NCBI Taxonomy" id="79078"/>
    <lineage>
        <taxon>Eukaryota</taxon>
        <taxon>Viridiplantae</taxon>
        <taxon>Streptophyta</taxon>
        <taxon>Embryophyta</taxon>
        <taxon>Tracheophyta</taxon>
        <taxon>Spermatophyta</taxon>
        <taxon>Magnoliopsida</taxon>
        <taxon>eudicotyledons</taxon>
        <taxon>Gunneridae</taxon>
        <taxon>Pentapetalae</taxon>
        <taxon>rosids</taxon>
        <taxon>fabids</taxon>
        <taxon>Fabales</taxon>
        <taxon>Fabaceae</taxon>
        <taxon>Papilionoideae</taxon>
        <taxon>50 kb inversion clade</taxon>
        <taxon>dalbergioids sensu lato</taxon>
        <taxon>Dalbergieae</taxon>
        <taxon>Pterocarpus clade</taxon>
        <taxon>Stylosanthes</taxon>
    </lineage>
</organism>
<dbReference type="EMBL" id="JASCZI010091095">
    <property type="protein sequence ID" value="MED6148934.1"/>
    <property type="molecule type" value="Genomic_DNA"/>
</dbReference>
<protein>
    <submittedName>
        <fullName evidence="1">Uncharacterized protein</fullName>
    </submittedName>
</protein>
<comment type="caution">
    <text evidence="1">The sequence shown here is derived from an EMBL/GenBank/DDBJ whole genome shotgun (WGS) entry which is preliminary data.</text>
</comment>
<dbReference type="Proteomes" id="UP001341840">
    <property type="component" value="Unassembled WGS sequence"/>
</dbReference>